<evidence type="ECO:0000313" key="15">
    <source>
        <dbReference type="Proteomes" id="UP000008793"/>
    </source>
</evidence>
<feature type="signal peptide" evidence="12">
    <location>
        <begin position="1"/>
        <end position="27"/>
    </location>
</feature>
<feature type="domain" description="Cytochrome c" evidence="13">
    <location>
        <begin position="184"/>
        <end position="292"/>
    </location>
</feature>
<proteinExistence type="predicted"/>
<dbReference type="Gene3D" id="1.10.760.10">
    <property type="entry name" value="Cytochrome c-like domain"/>
    <property type="match status" value="3"/>
</dbReference>
<keyword evidence="2" id="KW-1003">Cell membrane</keyword>
<dbReference type="InterPro" id="IPR014353">
    <property type="entry name" value="Membr-bd_ADH_cyt_c"/>
</dbReference>
<feature type="binding site" description="covalent" evidence="9">
    <location>
        <position position="49"/>
    </location>
    <ligand>
        <name>heme c</name>
        <dbReference type="ChEBI" id="CHEBI:61717"/>
        <label>1</label>
    </ligand>
</feature>
<feature type="binding site" description="axial binding residue" evidence="10">
    <location>
        <position position="53"/>
    </location>
    <ligand>
        <name>heme c</name>
        <dbReference type="ChEBI" id="CHEBI:61717"/>
        <label>1</label>
    </ligand>
    <ligandPart>
        <name>Fe</name>
        <dbReference type="ChEBI" id="CHEBI:18248"/>
    </ligandPart>
</feature>
<evidence type="ECO:0000256" key="7">
    <source>
        <dbReference type="ARBA" id="ARBA00023004"/>
    </source>
</evidence>
<dbReference type="AlphaFoldDB" id="D8MM43"/>
<evidence type="ECO:0000256" key="3">
    <source>
        <dbReference type="ARBA" id="ARBA00022617"/>
    </source>
</evidence>
<gene>
    <name evidence="14" type="primary">sldC</name>
    <name evidence="14" type="ordered locus">EbC_03960</name>
</gene>
<dbReference type="InterPro" id="IPR036909">
    <property type="entry name" value="Cyt_c-like_dom_sf"/>
</dbReference>
<keyword evidence="15" id="KW-1185">Reference proteome</keyword>
<dbReference type="GO" id="GO:0020037">
    <property type="term" value="F:heme binding"/>
    <property type="evidence" value="ECO:0007669"/>
    <property type="project" value="InterPro"/>
</dbReference>
<evidence type="ECO:0000256" key="12">
    <source>
        <dbReference type="SAM" id="SignalP"/>
    </source>
</evidence>
<keyword evidence="7 10" id="KW-0408">Iron</keyword>
<evidence type="ECO:0000313" key="14">
    <source>
        <dbReference type="EMBL" id="CAX57927.1"/>
    </source>
</evidence>
<dbReference type="GeneID" id="90510391"/>
<organism evidence="15">
    <name type="scientific">Erwinia billingiae (strain Eb661)</name>
    <dbReference type="NCBI Taxonomy" id="634500"/>
    <lineage>
        <taxon>Bacteria</taxon>
        <taxon>Pseudomonadati</taxon>
        <taxon>Pseudomonadota</taxon>
        <taxon>Gammaproteobacteria</taxon>
        <taxon>Enterobacterales</taxon>
        <taxon>Erwiniaceae</taxon>
        <taxon>Erwinia</taxon>
    </lineage>
</organism>
<keyword evidence="14" id="KW-0560">Oxidoreductase</keyword>
<feature type="chain" id="PRO_5003117989" evidence="12">
    <location>
        <begin position="28"/>
        <end position="471"/>
    </location>
</feature>
<evidence type="ECO:0000256" key="5">
    <source>
        <dbReference type="ARBA" id="ARBA00022729"/>
    </source>
</evidence>
<keyword evidence="3 9" id="KW-0349">Heme</keyword>
<feature type="binding site" description="covalent" evidence="9">
    <location>
        <position position="343"/>
    </location>
    <ligand>
        <name>heme c</name>
        <dbReference type="ChEBI" id="CHEBI:61717"/>
        <label>3</label>
    </ligand>
</feature>
<evidence type="ECO:0000256" key="1">
    <source>
        <dbReference type="ARBA" id="ARBA00004236"/>
    </source>
</evidence>
<dbReference type="eggNOG" id="COG2010">
    <property type="taxonomic scope" value="Bacteria"/>
</dbReference>
<dbReference type="GO" id="GO:0005506">
    <property type="term" value="F:iron ion binding"/>
    <property type="evidence" value="ECO:0007669"/>
    <property type="project" value="InterPro"/>
</dbReference>
<dbReference type="RefSeq" id="WP_013200434.1">
    <property type="nucleotide sequence ID" value="NC_014306.1"/>
</dbReference>
<comment type="subcellular location">
    <subcellularLocation>
        <location evidence="1">Cell membrane</location>
    </subcellularLocation>
</comment>
<evidence type="ECO:0000259" key="13">
    <source>
        <dbReference type="PROSITE" id="PS51007"/>
    </source>
</evidence>
<feature type="binding site" description="covalent" evidence="9">
    <location>
        <position position="199"/>
    </location>
    <ligand>
        <name>heme c</name>
        <dbReference type="ChEBI" id="CHEBI:61717"/>
        <label>2</label>
    </ligand>
</feature>
<dbReference type="PANTHER" id="PTHR35008:SF8">
    <property type="entry name" value="ALCOHOL DEHYDROGENASE CYTOCHROME C SUBUNIT"/>
    <property type="match status" value="1"/>
</dbReference>
<dbReference type="SUPFAM" id="SSF46626">
    <property type="entry name" value="Cytochrome c"/>
    <property type="match status" value="3"/>
</dbReference>
<dbReference type="EC" id="1.1.99.21" evidence="14"/>
<comment type="cofactor">
    <cofactor evidence="9">
        <name>heme c</name>
        <dbReference type="ChEBI" id="CHEBI:61717"/>
    </cofactor>
    <text evidence="9">Binds 3 heme c groups covalently per subunit.</text>
</comment>
<feature type="binding site" description="covalent" evidence="9">
    <location>
        <position position="52"/>
    </location>
    <ligand>
        <name>heme c</name>
        <dbReference type="ChEBI" id="CHEBI:61717"/>
        <label>1</label>
    </ligand>
</feature>
<dbReference type="EMBL" id="FP236843">
    <property type="protein sequence ID" value="CAX57927.1"/>
    <property type="molecule type" value="Genomic_DNA"/>
</dbReference>
<keyword evidence="5 12" id="KW-0732">Signal</keyword>
<evidence type="ECO:0000256" key="11">
    <source>
        <dbReference type="SAM" id="Phobius"/>
    </source>
</evidence>
<evidence type="ECO:0000256" key="8">
    <source>
        <dbReference type="ARBA" id="ARBA00023136"/>
    </source>
</evidence>
<sequence length="471" mass="50006">MKLSGSYSLLKSAVLVGGLLASAAALADSAADESALIKRGEYTAVAADCGACHRQTKEDGAPFAGGYAIDSPMGRIIASNITPSKQYGIGNYSEQQFADAVRKGVAADGSNLYPAMPYTAYGAMSDEDIHALYTYFMKGVKPADIPAEAKTDLSFPFNVRQIMWGWNLLYRNDKPFEKQAGASDQLNRGKYLVDVLAHCSTCHTPRNMMMAEKGDQVLAGSPLGSWYAPNITPDKSGIGDWSQDDIVTYLKTGHLAGKAQAAGPMGEAVEHSFQHMNDDDLQAIAAWMKQVPAIATPSAPAATQPVKATDINQVIGGQGDQASLADSRSTDGAELYSGACASCHGRAGEGTKDNFYPSLTHNSAVSGQTASNLVMTIVDGIHRKSSDSDVGMPAFGQQLDNAQIASVTNYVRSHFANIDSQVTAEQVKTLRAGGDAPFIVRYVNVLMAVGGGVALLVLFALYRLVSKRKRR</sequence>
<name>D8MM43_ERWBE</name>
<feature type="binding site" description="covalent" evidence="9">
    <location>
        <position position="202"/>
    </location>
    <ligand>
        <name>heme c</name>
        <dbReference type="ChEBI" id="CHEBI:61717"/>
        <label>2</label>
    </ligand>
</feature>
<keyword evidence="8 11" id="KW-0472">Membrane</keyword>
<feature type="binding site" description="axial binding residue" evidence="10">
    <location>
        <position position="344"/>
    </location>
    <ligand>
        <name>heme c</name>
        <dbReference type="ChEBI" id="CHEBI:61717"/>
        <label>3</label>
    </ligand>
    <ligandPart>
        <name>Fe</name>
        <dbReference type="ChEBI" id="CHEBI:18248"/>
    </ligandPart>
</feature>
<evidence type="ECO:0000256" key="10">
    <source>
        <dbReference type="PIRSR" id="PIRSR000018-51"/>
    </source>
</evidence>
<evidence type="ECO:0000256" key="6">
    <source>
        <dbReference type="ARBA" id="ARBA00022737"/>
    </source>
</evidence>
<reference evidence="14 15" key="1">
    <citation type="journal article" date="2010" name="BMC Genomics">
        <title>Genome comparison of the epiphytic bacteria Erwinia billingiae and E. tasmaniensis with the pear pathogen E. pyrifoliae.</title>
        <authorList>
            <person name="Kube M."/>
            <person name="Migdoll A.M."/>
            <person name="Gehring I."/>
            <person name="Heitmann K."/>
            <person name="Mayer Y."/>
            <person name="Kuhl H."/>
            <person name="Knaust F."/>
            <person name="Geider K."/>
            <person name="Reinhardt R."/>
        </authorList>
    </citation>
    <scope>NUCLEOTIDE SEQUENCE [LARGE SCALE GENOMIC DNA]</scope>
    <source>
        <strain evidence="14 15">Eb661</strain>
    </source>
</reference>
<protein>
    <submittedName>
        <fullName evidence="14">Sorbitol dehydrogenase cytochrome c subunit</fullName>
        <ecNumber evidence="14">1.1.99.21</ecNumber>
    </submittedName>
</protein>
<evidence type="ECO:0000256" key="4">
    <source>
        <dbReference type="ARBA" id="ARBA00022723"/>
    </source>
</evidence>
<feature type="domain" description="Cytochrome c" evidence="13">
    <location>
        <begin position="35"/>
        <end position="140"/>
    </location>
</feature>
<feature type="transmembrane region" description="Helical" evidence="11">
    <location>
        <begin position="445"/>
        <end position="465"/>
    </location>
</feature>
<dbReference type="Proteomes" id="UP000008793">
    <property type="component" value="Chromosome"/>
</dbReference>
<accession>D8MM43</accession>
<dbReference type="KEGG" id="ebi:EbC_03960"/>
<feature type="domain" description="Cytochrome c" evidence="13">
    <location>
        <begin position="327"/>
        <end position="415"/>
    </location>
</feature>
<dbReference type="PIRSF" id="PIRSF000018">
    <property type="entry name" value="Mb_ADH_cyt_c"/>
    <property type="match status" value="1"/>
</dbReference>
<keyword evidence="6" id="KW-0677">Repeat</keyword>
<dbReference type="GO" id="GO:0047833">
    <property type="term" value="F:D-sorbitol dehydrogenase (acceptor) activity"/>
    <property type="evidence" value="ECO:0007669"/>
    <property type="project" value="UniProtKB-EC"/>
</dbReference>
<dbReference type="InterPro" id="IPR009056">
    <property type="entry name" value="Cyt_c-like_dom"/>
</dbReference>
<dbReference type="PROSITE" id="PS51007">
    <property type="entry name" value="CYTC"/>
    <property type="match status" value="3"/>
</dbReference>
<dbReference type="HOGENOM" id="CLU_028594_0_1_6"/>
<dbReference type="Pfam" id="PF00034">
    <property type="entry name" value="Cytochrom_C"/>
    <property type="match status" value="2"/>
</dbReference>
<dbReference type="GO" id="GO:0005886">
    <property type="term" value="C:plasma membrane"/>
    <property type="evidence" value="ECO:0007669"/>
    <property type="project" value="UniProtKB-SubCell"/>
</dbReference>
<keyword evidence="11" id="KW-1133">Transmembrane helix</keyword>
<feature type="binding site" description="axial binding residue" evidence="10">
    <location>
        <position position="203"/>
    </location>
    <ligand>
        <name>heme c</name>
        <dbReference type="ChEBI" id="CHEBI:61717"/>
        <label>2</label>
    </ligand>
    <ligandPart>
        <name>Fe</name>
        <dbReference type="ChEBI" id="CHEBI:18248"/>
    </ligandPart>
</feature>
<keyword evidence="4 10" id="KW-0479">Metal-binding</keyword>
<dbReference type="GO" id="GO:0009055">
    <property type="term" value="F:electron transfer activity"/>
    <property type="evidence" value="ECO:0007669"/>
    <property type="project" value="InterPro"/>
</dbReference>
<evidence type="ECO:0000256" key="2">
    <source>
        <dbReference type="ARBA" id="ARBA00022475"/>
    </source>
</evidence>
<evidence type="ECO:0000256" key="9">
    <source>
        <dbReference type="PIRSR" id="PIRSR000018-50"/>
    </source>
</evidence>
<keyword evidence="11" id="KW-0812">Transmembrane</keyword>
<feature type="binding site" description="covalent" evidence="9">
    <location>
        <position position="340"/>
    </location>
    <ligand>
        <name>heme c</name>
        <dbReference type="ChEBI" id="CHEBI:61717"/>
        <label>3</label>
    </ligand>
</feature>
<dbReference type="PANTHER" id="PTHR35008">
    <property type="entry name" value="BLL4482 PROTEIN-RELATED"/>
    <property type="match status" value="1"/>
</dbReference>
<dbReference type="STRING" id="634500.EbC_03960"/>
<dbReference type="InterPro" id="IPR051459">
    <property type="entry name" value="Cytochrome_c-type_DH"/>
</dbReference>